<protein>
    <submittedName>
        <fullName evidence="3">SGNH/GDSL hydrolase family protein</fullName>
        <ecNumber evidence="3">3.1.-.-</ecNumber>
    </submittedName>
</protein>
<evidence type="ECO:0000256" key="1">
    <source>
        <dbReference type="SAM" id="SignalP"/>
    </source>
</evidence>
<feature type="chain" id="PRO_5046441330" evidence="1">
    <location>
        <begin position="36"/>
        <end position="316"/>
    </location>
</feature>
<dbReference type="EMBL" id="JBIAQY010000011">
    <property type="protein sequence ID" value="MFF3571725.1"/>
    <property type="molecule type" value="Genomic_DNA"/>
</dbReference>
<proteinExistence type="predicted"/>
<reference evidence="3 4" key="1">
    <citation type="submission" date="2024-10" db="EMBL/GenBank/DDBJ databases">
        <title>The Natural Products Discovery Center: Release of the First 8490 Sequenced Strains for Exploring Actinobacteria Biosynthetic Diversity.</title>
        <authorList>
            <person name="Kalkreuter E."/>
            <person name="Kautsar S.A."/>
            <person name="Yang D."/>
            <person name="Bader C.D."/>
            <person name="Teijaro C.N."/>
            <person name="Fluegel L."/>
            <person name="Davis C.M."/>
            <person name="Simpson J.R."/>
            <person name="Lauterbach L."/>
            <person name="Steele A.D."/>
            <person name="Gui C."/>
            <person name="Meng S."/>
            <person name="Li G."/>
            <person name="Viehrig K."/>
            <person name="Ye F."/>
            <person name="Su P."/>
            <person name="Kiefer A.F."/>
            <person name="Nichols A."/>
            <person name="Cepeda A.J."/>
            <person name="Yan W."/>
            <person name="Fan B."/>
            <person name="Jiang Y."/>
            <person name="Adhikari A."/>
            <person name="Zheng C.-J."/>
            <person name="Schuster L."/>
            <person name="Cowan T.M."/>
            <person name="Smanski M.J."/>
            <person name="Chevrette M.G."/>
            <person name="De Carvalho L.P.S."/>
            <person name="Shen B."/>
        </authorList>
    </citation>
    <scope>NUCLEOTIDE SEQUENCE [LARGE SCALE GENOMIC DNA]</scope>
    <source>
        <strain evidence="3 4">NPDC002593</strain>
    </source>
</reference>
<evidence type="ECO:0000313" key="4">
    <source>
        <dbReference type="Proteomes" id="UP001601992"/>
    </source>
</evidence>
<dbReference type="CDD" id="cd01823">
    <property type="entry name" value="SEST_like"/>
    <property type="match status" value="1"/>
</dbReference>
<dbReference type="GO" id="GO:0016787">
    <property type="term" value="F:hydrolase activity"/>
    <property type="evidence" value="ECO:0007669"/>
    <property type="project" value="UniProtKB-KW"/>
</dbReference>
<feature type="signal peptide" evidence="1">
    <location>
        <begin position="1"/>
        <end position="35"/>
    </location>
</feature>
<organism evidence="3 4">
    <name type="scientific">Nocardia jiangxiensis</name>
    <dbReference type="NCBI Taxonomy" id="282685"/>
    <lineage>
        <taxon>Bacteria</taxon>
        <taxon>Bacillati</taxon>
        <taxon>Actinomycetota</taxon>
        <taxon>Actinomycetes</taxon>
        <taxon>Mycobacteriales</taxon>
        <taxon>Nocardiaceae</taxon>
        <taxon>Nocardia</taxon>
    </lineage>
</organism>
<keyword evidence="1" id="KW-0732">Signal</keyword>
<gene>
    <name evidence="3" type="ORF">ACFYXQ_28500</name>
</gene>
<keyword evidence="3" id="KW-0378">Hydrolase</keyword>
<keyword evidence="4" id="KW-1185">Reference proteome</keyword>
<dbReference type="InterPro" id="IPR036514">
    <property type="entry name" value="SGNH_hydro_sf"/>
</dbReference>
<name>A0ABW6S5Y7_9NOCA</name>
<dbReference type="InterPro" id="IPR037460">
    <property type="entry name" value="SEST-like"/>
</dbReference>
<dbReference type="InterPro" id="IPR013830">
    <property type="entry name" value="SGNH_hydro"/>
</dbReference>
<accession>A0ABW6S5Y7</accession>
<evidence type="ECO:0000259" key="2">
    <source>
        <dbReference type="Pfam" id="PF13472"/>
    </source>
</evidence>
<feature type="domain" description="SGNH hydrolase-type esterase" evidence="2">
    <location>
        <begin position="53"/>
        <end position="302"/>
    </location>
</feature>
<dbReference type="SUPFAM" id="SSF52266">
    <property type="entry name" value="SGNH hydrolase"/>
    <property type="match status" value="1"/>
</dbReference>
<sequence length="316" mass="33592">MRTNIFTAARGRLGGVVLAACATLLAVAVSGPARADSPADSSASHPSGSELVVMGDSYTANGIRLDGDSRDCNHGPTAWPIQLSRLLGIAGTADFEDVSCSGASLQSHTAYDIVSEARIAAAAGAFGPRTKTVALQFGLNDTWGTSKTMLWTSMESCIFNFRDGCGPEAAAQGRIADFRAMTGQAYADRIREVVDYVRYYAPNARIILVGYPELFPAHSTTVCTSVLGVGNIVQDRGAGLVDYLDQLQQAQIDAAKLMDLEFFDVRAITAGHGLCSTQPWLNGFFDPRADFIGIPFHPSAQGDSVTAQALYRRIAQ</sequence>
<dbReference type="PANTHER" id="PTHR37981">
    <property type="entry name" value="LIPASE 2"/>
    <property type="match status" value="1"/>
</dbReference>
<comment type="caution">
    <text evidence="3">The sequence shown here is derived from an EMBL/GenBank/DDBJ whole genome shotgun (WGS) entry which is preliminary data.</text>
</comment>
<dbReference type="PANTHER" id="PTHR37981:SF1">
    <property type="entry name" value="SGNH HYDROLASE-TYPE ESTERASE DOMAIN-CONTAINING PROTEIN"/>
    <property type="match status" value="1"/>
</dbReference>
<evidence type="ECO:0000313" key="3">
    <source>
        <dbReference type="EMBL" id="MFF3571725.1"/>
    </source>
</evidence>
<dbReference type="Pfam" id="PF13472">
    <property type="entry name" value="Lipase_GDSL_2"/>
    <property type="match status" value="1"/>
</dbReference>
<dbReference type="Proteomes" id="UP001601992">
    <property type="component" value="Unassembled WGS sequence"/>
</dbReference>
<dbReference type="EC" id="3.1.-.-" evidence="3"/>
<dbReference type="RefSeq" id="WP_051193729.1">
    <property type="nucleotide sequence ID" value="NZ_JBIAQY010000011.1"/>
</dbReference>
<dbReference type="Gene3D" id="3.40.50.1110">
    <property type="entry name" value="SGNH hydrolase"/>
    <property type="match status" value="1"/>
</dbReference>